<dbReference type="EMBL" id="GBEZ01015849">
    <property type="protein sequence ID" value="JAC70347.1"/>
    <property type="molecule type" value="Transcribed_RNA"/>
</dbReference>
<reference evidence="1" key="1">
    <citation type="submission" date="2014-05" db="EMBL/GenBank/DDBJ databases">
        <title>The transcriptome of the halophilic microalga Tetraselmis sp. GSL018 isolated from the Great Salt Lake, Utah.</title>
        <authorList>
            <person name="Jinkerson R.E."/>
            <person name="D'Adamo S."/>
            <person name="Posewitz M.C."/>
        </authorList>
    </citation>
    <scope>NUCLEOTIDE SEQUENCE</scope>
    <source>
        <strain evidence="1">GSL018</strain>
    </source>
</reference>
<feature type="non-terminal residue" evidence="1">
    <location>
        <position position="1"/>
    </location>
</feature>
<evidence type="ECO:0000313" key="1">
    <source>
        <dbReference type="EMBL" id="JAC70347.1"/>
    </source>
</evidence>
<dbReference type="AlphaFoldDB" id="A0A061RBK5"/>
<name>A0A061RBK5_9CHLO</name>
<organism evidence="1">
    <name type="scientific">Tetraselmis sp. GSL018</name>
    <dbReference type="NCBI Taxonomy" id="582737"/>
    <lineage>
        <taxon>Eukaryota</taxon>
        <taxon>Viridiplantae</taxon>
        <taxon>Chlorophyta</taxon>
        <taxon>core chlorophytes</taxon>
        <taxon>Chlorodendrophyceae</taxon>
        <taxon>Chlorodendrales</taxon>
        <taxon>Chlorodendraceae</taxon>
        <taxon>Tetraselmis</taxon>
    </lineage>
</organism>
<protein>
    <submittedName>
        <fullName evidence="1">Uncharacterized protein</fullName>
    </submittedName>
</protein>
<accession>A0A061RBK5</accession>
<gene>
    <name evidence="1" type="ORF">TSPGSL018_4341</name>
</gene>
<proteinExistence type="predicted"/>
<sequence>LSAGGAGCLGRLGAPPKRPDWCSGMMLPPWLPGFLSVAVDQVLPSLFSARRMSTVSSSAISAALVAGQSLSLSLSLPLSFFLSSPSPRRSIPSRPRPAQRILHSTLLQLSASAGFVGAISARAEAELQTRLPRAGAEAGKAAVGVLSKASGRIGRRGGTLRVITARPPFSRKFGPGSEGCGCWGSGLLRAKGVSTASPPSRQHPLLPTRIRCAPLL</sequence>